<evidence type="ECO:0000313" key="15">
    <source>
        <dbReference type="EMBL" id="AEF00779.1"/>
    </source>
</evidence>
<keyword evidence="4 13" id="KW-1003">Cell membrane</keyword>
<dbReference type="EMBL" id="JF783668">
    <property type="protein sequence ID" value="AEF00788.1"/>
    <property type="molecule type" value="Genomic_DNA"/>
</dbReference>
<dbReference type="SUPFAM" id="SSF81321">
    <property type="entry name" value="Family A G protein-coupled receptor-like"/>
    <property type="match status" value="1"/>
</dbReference>
<dbReference type="GO" id="GO:0007606">
    <property type="term" value="P:sensory perception of chemical stimulus"/>
    <property type="evidence" value="ECO:0007669"/>
    <property type="project" value="UniProtKB-ARBA"/>
</dbReference>
<evidence type="ECO:0000256" key="4">
    <source>
        <dbReference type="ARBA" id="ARBA00022475"/>
    </source>
</evidence>
<dbReference type="EMBL" id="JF783659">
    <property type="protein sequence ID" value="AEF00780.1"/>
    <property type="molecule type" value="Genomic_DNA"/>
</dbReference>
<dbReference type="EMBL" id="JF783665">
    <property type="protein sequence ID" value="AEF00785.1"/>
    <property type="molecule type" value="Genomic_DNA"/>
</dbReference>
<dbReference type="EMBL" id="JF783660">
    <property type="protein sequence ID" value="AEF00781.1"/>
    <property type="molecule type" value="Genomic_DNA"/>
</dbReference>
<dbReference type="InterPro" id="IPR017452">
    <property type="entry name" value="GPCR_Rhodpsn_7TM"/>
</dbReference>
<accession>F6MCX3</accession>
<dbReference type="GO" id="GO:0016503">
    <property type="term" value="F:pheromone receptor activity"/>
    <property type="evidence" value="ECO:0007669"/>
    <property type="project" value="InterPro"/>
</dbReference>
<evidence type="ECO:0000313" key="20">
    <source>
        <dbReference type="EMBL" id="AEF00785.1"/>
    </source>
</evidence>
<gene>
    <name evidence="16" type="primary">V1ri6</name>
</gene>
<dbReference type="InterPro" id="IPR004072">
    <property type="entry name" value="Vmron_rcpt_1"/>
</dbReference>
<evidence type="ECO:0000313" key="23">
    <source>
        <dbReference type="EMBL" id="AEF00789.1"/>
    </source>
</evidence>
<keyword evidence="8 13" id="KW-0297">G-protein coupled receptor</keyword>
<keyword evidence="5 13" id="KW-0589">Pheromone response</keyword>
<evidence type="ECO:0000256" key="9">
    <source>
        <dbReference type="ARBA" id="ARBA00023136"/>
    </source>
</evidence>
<feature type="domain" description="G-protein coupled receptors family 1 profile" evidence="14">
    <location>
        <begin position="22"/>
        <end position="287"/>
    </location>
</feature>
<name>F6MCX3_MOUSE</name>
<feature type="transmembrane region" description="Helical" evidence="13">
    <location>
        <begin position="269"/>
        <end position="289"/>
    </location>
</feature>
<reference evidence="16" key="1">
    <citation type="journal article" date="2011" name="Genome Biol. Evol.">
        <title>The microevolution of v1r vomeronasal receptor genes in mice.</title>
        <authorList>
            <person name="Park S.H."/>
            <person name="Podlaha O."/>
            <person name="Grus W.E."/>
            <person name="Zhang J."/>
        </authorList>
    </citation>
    <scope>NUCLEOTIDE SEQUENCE</scope>
    <source>
        <strain evidence="15">I6061</strain>
        <strain evidence="16">I6062</strain>
        <strain evidence="17">I6071</strain>
        <strain evidence="18">I6081</strain>
        <strain evidence="19">I6091</strain>
        <strain evidence="20">I6092</strain>
        <strain evidence="21">I6101</strain>
        <strain evidence="22">I6111</strain>
        <strain evidence="23">I6112</strain>
    </source>
</reference>
<evidence type="ECO:0000313" key="19">
    <source>
        <dbReference type="EMBL" id="AEF00784.1"/>
    </source>
</evidence>
<dbReference type="EMBL" id="JF783666">
    <property type="protein sequence ID" value="AEF00786.1"/>
    <property type="molecule type" value="Genomic_DNA"/>
</dbReference>
<proteinExistence type="inferred from homology"/>
<dbReference type="Gene3D" id="1.20.1070.10">
    <property type="entry name" value="Rhodopsin 7-helix transmembrane proteins"/>
    <property type="match status" value="1"/>
</dbReference>
<dbReference type="PANTHER" id="PTHR24062">
    <property type="entry name" value="VOMERONASAL TYPE-1 RECEPTOR"/>
    <property type="match status" value="1"/>
</dbReference>
<evidence type="ECO:0000256" key="6">
    <source>
        <dbReference type="ARBA" id="ARBA00022692"/>
    </source>
</evidence>
<keyword evidence="7 13" id="KW-1133">Transmembrane helix</keyword>
<sequence length="316" mass="36282">MIWSELIQRVIFLSLIGLGILGNILIFVRHVLTFTMGSEKKPIDLIIFTHLAFSNVIIIGTSGIRYVATKLHFKNVLGIAGCKTLVYLGRVARRLSICTTCLLSMVQVVTISPRTSFLRKFRPQTIWQVLPSLLLLCIFNVLISSNLLHHITVGSSLNRSRAGVYYGYCYMLPSRYTVKWLFLRLMTLRDVIFQCLMGWSSGYMALRLYKHHKCVLYLHTSRLANNASPEIRATWSVLILMTCFLLYYFGDYILSFYIGSVLTLDSIILNIRIFLVIGYAALSPFVLLIKDFHLISCWHTHWQVEETTFYNNPSSN</sequence>
<feature type="transmembrane region" description="Helical" evidence="13">
    <location>
        <begin position="230"/>
        <end position="249"/>
    </location>
</feature>
<dbReference type="PRINTS" id="PR01534">
    <property type="entry name" value="VOMERONASL1R"/>
</dbReference>
<dbReference type="EMBL" id="JF783662">
    <property type="protein sequence ID" value="AEF00782.1"/>
    <property type="molecule type" value="Genomic_DNA"/>
</dbReference>
<evidence type="ECO:0000256" key="2">
    <source>
        <dbReference type="ARBA" id="ARBA00004651"/>
    </source>
</evidence>
<dbReference type="FunFam" id="1.20.1070.10:FF:000033">
    <property type="entry name" value="Vomeronasal type-1 receptor"/>
    <property type="match status" value="1"/>
</dbReference>
<dbReference type="EMBL" id="JF783664">
    <property type="protein sequence ID" value="AEF00784.1"/>
    <property type="molecule type" value="Genomic_DNA"/>
</dbReference>
<dbReference type="EMBL" id="JF783658">
    <property type="protein sequence ID" value="AEF00779.1"/>
    <property type="molecule type" value="Genomic_DNA"/>
</dbReference>
<dbReference type="GO" id="GO:0019236">
    <property type="term" value="P:response to pheromone"/>
    <property type="evidence" value="ECO:0007669"/>
    <property type="project" value="UniProtKB-KW"/>
</dbReference>
<feature type="transmembrane region" description="Helical" evidence="13">
    <location>
        <begin position="44"/>
        <end position="68"/>
    </location>
</feature>
<evidence type="ECO:0000313" key="22">
    <source>
        <dbReference type="EMBL" id="AEF00788.1"/>
    </source>
</evidence>
<evidence type="ECO:0000256" key="12">
    <source>
        <dbReference type="ARBA" id="ARBA00023224"/>
    </source>
</evidence>
<evidence type="ECO:0000256" key="3">
    <source>
        <dbReference type="ARBA" id="ARBA00010663"/>
    </source>
</evidence>
<evidence type="ECO:0000256" key="8">
    <source>
        <dbReference type="ARBA" id="ARBA00023040"/>
    </source>
</evidence>
<evidence type="ECO:0000313" key="16">
    <source>
        <dbReference type="EMBL" id="AEF00780.1"/>
    </source>
</evidence>
<comment type="similarity">
    <text evidence="3 13">Belongs to the G-protein coupled receptor 1 family.</text>
</comment>
<evidence type="ECO:0000313" key="18">
    <source>
        <dbReference type="EMBL" id="AEF00782.1"/>
    </source>
</evidence>
<evidence type="ECO:0000256" key="1">
    <source>
        <dbReference type="ARBA" id="ARBA00003878"/>
    </source>
</evidence>
<comment type="subcellular location">
    <subcellularLocation>
        <location evidence="2 13">Cell membrane</location>
        <topology evidence="2 13">Multi-pass membrane protein</topology>
    </subcellularLocation>
</comment>
<keyword evidence="10 13" id="KW-0675">Receptor</keyword>
<dbReference type="PROSITE" id="PS50262">
    <property type="entry name" value="G_PROTEIN_RECEP_F1_2"/>
    <property type="match status" value="1"/>
</dbReference>
<dbReference type="GO" id="GO:0005886">
    <property type="term" value="C:plasma membrane"/>
    <property type="evidence" value="ECO:0007669"/>
    <property type="project" value="UniProtKB-SubCell"/>
</dbReference>
<keyword evidence="6 13" id="KW-0812">Transmembrane</keyword>
<evidence type="ECO:0000256" key="13">
    <source>
        <dbReference type="RuleBase" id="RU364061"/>
    </source>
</evidence>
<feature type="transmembrane region" description="Helical" evidence="13">
    <location>
        <begin position="6"/>
        <end position="32"/>
    </location>
</feature>
<organism evidence="16">
    <name type="scientific">Mus musculus domesticus</name>
    <name type="common">western European house mouse</name>
    <dbReference type="NCBI Taxonomy" id="10092"/>
    <lineage>
        <taxon>Eukaryota</taxon>
        <taxon>Metazoa</taxon>
        <taxon>Chordata</taxon>
        <taxon>Craniata</taxon>
        <taxon>Vertebrata</taxon>
        <taxon>Euteleostomi</taxon>
        <taxon>Mammalia</taxon>
        <taxon>Eutheria</taxon>
        <taxon>Euarchontoglires</taxon>
        <taxon>Glires</taxon>
        <taxon>Rodentia</taxon>
        <taxon>Myomorpha</taxon>
        <taxon>Muroidea</taxon>
        <taxon>Muridae</taxon>
        <taxon>Murinae</taxon>
        <taxon>Mus</taxon>
        <taxon>Mus</taxon>
    </lineage>
</organism>
<comment type="function">
    <text evidence="1">Putative pheromone receptor.</text>
</comment>
<evidence type="ECO:0000313" key="21">
    <source>
        <dbReference type="EMBL" id="AEF00786.1"/>
    </source>
</evidence>
<evidence type="ECO:0000259" key="14">
    <source>
        <dbReference type="PROSITE" id="PS50262"/>
    </source>
</evidence>
<keyword evidence="9 13" id="KW-0472">Membrane</keyword>
<evidence type="ECO:0000256" key="11">
    <source>
        <dbReference type="ARBA" id="ARBA00023180"/>
    </source>
</evidence>
<dbReference type="AlphaFoldDB" id="F6MCX3"/>
<feature type="transmembrane region" description="Helical" evidence="13">
    <location>
        <begin position="125"/>
        <end position="143"/>
    </location>
</feature>
<dbReference type="Pfam" id="PF03402">
    <property type="entry name" value="V1R"/>
    <property type="match status" value="1"/>
</dbReference>
<evidence type="ECO:0000256" key="10">
    <source>
        <dbReference type="ARBA" id="ARBA00023170"/>
    </source>
</evidence>
<evidence type="ECO:0000256" key="7">
    <source>
        <dbReference type="ARBA" id="ARBA00022989"/>
    </source>
</evidence>
<keyword evidence="11" id="KW-0325">Glycoprotein</keyword>
<keyword evidence="12 13" id="KW-0807">Transducer</keyword>
<protein>
    <recommendedName>
        <fullName evidence="13">Vomeronasal type-1 receptor</fullName>
    </recommendedName>
</protein>
<evidence type="ECO:0000256" key="5">
    <source>
        <dbReference type="ARBA" id="ARBA00022507"/>
    </source>
</evidence>
<evidence type="ECO:0000313" key="17">
    <source>
        <dbReference type="EMBL" id="AEF00781.1"/>
    </source>
</evidence>
<dbReference type="EMBL" id="JF783669">
    <property type="protein sequence ID" value="AEF00789.1"/>
    <property type="molecule type" value="Genomic_DNA"/>
</dbReference>